<organism evidence="10 11">
    <name type="scientific">Areca palm velarivirus 1</name>
    <dbReference type="NCBI Taxonomy" id="1654603"/>
    <lineage>
        <taxon>Viruses</taxon>
        <taxon>Riboviria</taxon>
        <taxon>Orthornavirae</taxon>
        <taxon>Kitrinoviricota</taxon>
        <taxon>Alsuviricetes</taxon>
        <taxon>Martellivirales</taxon>
        <taxon>Closteroviridae</taxon>
        <taxon>Velarivirus</taxon>
        <taxon>Velarivirus arecae</taxon>
    </lineage>
</organism>
<evidence type="ECO:0000256" key="7">
    <source>
        <dbReference type="SAM" id="Phobius"/>
    </source>
</evidence>
<dbReference type="GO" id="GO:0008174">
    <property type="term" value="F:mRNA methyltransferase activity"/>
    <property type="evidence" value="ECO:0007669"/>
    <property type="project" value="UniProtKB-UniRule"/>
</dbReference>
<evidence type="ECO:0000256" key="3">
    <source>
        <dbReference type="ARBA" id="ARBA00022758"/>
    </source>
</evidence>
<keyword evidence="2" id="KW-0547">Nucleotide-binding</keyword>
<proteinExistence type="predicted"/>
<keyword evidence="1" id="KW-0808">Transferase</keyword>
<evidence type="ECO:0000313" key="10">
    <source>
        <dbReference type="EMBL" id="AKI28604.1"/>
    </source>
</evidence>
<dbReference type="EMBL" id="KR349464">
    <property type="protein sequence ID" value="AKI28604.1"/>
    <property type="molecule type" value="Genomic_RNA"/>
</dbReference>
<protein>
    <submittedName>
        <fullName evidence="10">Polyprotein</fullName>
    </submittedName>
</protein>
<dbReference type="InterPro" id="IPR027417">
    <property type="entry name" value="P-loop_NTPase"/>
</dbReference>
<dbReference type="KEGG" id="vg:24403533"/>
<accession>A0A0G2UEI4</accession>
<dbReference type="RefSeq" id="YP_009140431.1">
    <property type="nucleotide sequence ID" value="NC_027121.1"/>
</dbReference>
<dbReference type="GO" id="GO:0003723">
    <property type="term" value="F:RNA binding"/>
    <property type="evidence" value="ECO:0007669"/>
    <property type="project" value="InterPro"/>
</dbReference>
<dbReference type="GO" id="GO:0016787">
    <property type="term" value="F:hydrolase activity"/>
    <property type="evidence" value="ECO:0007669"/>
    <property type="project" value="UniProtKB-KW"/>
</dbReference>
<feature type="compositionally biased region" description="Basic and acidic residues" evidence="6">
    <location>
        <begin position="1514"/>
        <end position="1540"/>
    </location>
</feature>
<evidence type="ECO:0000259" key="8">
    <source>
        <dbReference type="PROSITE" id="PS51657"/>
    </source>
</evidence>
<evidence type="ECO:0000256" key="6">
    <source>
        <dbReference type="SAM" id="MobiDB-lite"/>
    </source>
</evidence>
<dbReference type="Pfam" id="PF01443">
    <property type="entry name" value="Viral_helicase1"/>
    <property type="match status" value="1"/>
</dbReference>
<feature type="domain" description="(+)RNA virus helicase C-terminal" evidence="8">
    <location>
        <begin position="1716"/>
        <end position="2049"/>
    </location>
</feature>
<dbReference type="GeneID" id="24403533"/>
<sequence length="2049" mass="234170">MSNGRSYASGTGGLCWVNAFAYYNVKIPKTLPFVPKLFATQLIKAGLPVNFLRHCRVVSNNLLHFDNKYVQNAKIQLHNVSVGAEQSNTHYYVNLTSKIRLLIKINIKTKTFSGCFQDISDATSRDFLHFSSRHLYSRNPNYVRIALDCHLLRWMDKPSNKKYSYQFYNPNSLLSELITSFICHVALKNKLLRSILNYYPSRKFEVNQMKAWQLNKIFLDTPIPTQQPTTRRLQQTPEPSGVQRFTQRRFQLGPNKYLLQTKFIGGRATEFRVFRNAETPVIVKNQPGTARIFFNNTLINRQYFIPNEALMSNNKPYSSGKGGLCWVNAFAYFNKTIPKSLPFVPKLYATQLIVAGLPAQFLKSCRMVERNLLHFDSKIIHNKWYNLNNVVVGASSSEIDEDSLQCNYDFTMQDLVQKLLLKTQPKADNLTFTAILNKAVEQLHDWTRRQTDVSISVCLSINQKKIVAELFPEFKISYLGVSYSSHSLFTAVRELENYCIFNRFKGKSFIDFGGNVLSHYRMGCKDTHICCPIVDIKDSARAIDRTLQLNNTVLHDVGITLCDKLAQKCNAQADRGCMVEVYDMSFVDIAEAMISHGIKQFFFYICAPGELLSDFDTINLYNGACTIVRTGDRVTYYYGGSTEGYTHNLTKLRELMSRHFIKINGHCFRKTLELSRGPFQLFSIVLVPSIPAGTYNFTTRIANHQVSKILVKVPVTDKFGNITLTDLIVDKSLVINLVEYTANCIEGINKKGFEHLMSQFRSRKAFKIYNNKVINEEVEIPLELLEGFLATIMATGMRINDKTCYLARFVYNTYYCPTIIKVILFGLKSVFSKFSQACYKKIIALLRWLLGNWVVEYADINDGKFFDFNSSYVINEQVIITNKDEVQSSIVQAYEEALGRGKEFVAHADMEDLTDLTSETCDMGGGRMKFYTDWDIRVLGQLFEHPLFPPVAHNLTDIIYKILMVSRVLTQMFKDLNISKIFMKCCKDTFNQIWSFISCADILAWFKNLYVMCKTNVKKLVLFINKCYTDLRQYIRNLRISTFQTFFSKVESQMDEIDEMDSIDLAEFGKWLVLNHHDFDEFKSLSFDEQSMLISTFKLISEGQVGVAQDDEDTFEDIPLDDDRKSVNIIDSNHPTSIFVIRTNSQLYNKFKLSAEDMEIIQSTVESGGGHKRTNFRKCLQIINADIYLLTNSVIVFFGNKFKVLKTFFREGYLVIRDLFRFSDENLIRSTFYSLPEVYSNDHSLFKWYSMRHIYKNIINSSITIFINLSNVFKTYVKFLADKEVVQQIFDEVSLLKTSFCSTSLQMIMTGTLNLRTICFFPVAYSIARYIGHKSSYSKSSPITDILTSAITTGSALSPNNLMLAGANSLIVKTRWMKFATSSEWFAELVQDSLASFILEGPTKTILDWFLTQYGVTLLITILFLCGGNVAYGIYLLLAIKYFTTFYSKVVPLCNIAISTGCNINNLTTSSAIKKACKIVQERKFGRNARPTGLKMQNNGKAEINDQTDDEFVTDNHSEHSEQPVDKQDHPRPHFERGESSKTPTQRTVSEHLQPLAISTLNESEISVDLKDENLTPSEQLIKDRFTQSFRVLCKNPDIKRCTVFKHYPNTITTVMQNSWEPLTQCFNEYLFIESQTILQHLGKVSTLANVIRQGFVTIPEIKKMLNDSSLYIKLPNSSWESLGRKQVFLKKDPVFCFSPDVTHTENYLDKDSILISTSEFEVGFANQRLVKMEAMLETTLMLPTADSVAELVAFNQPPGSGKTTNIAQHMVEAMRKNRLCLAVTATKVGCSELRNMLSKLLKVSRVNNVHTIDSFVLHGQRRTVDLLLIDECYMAHSGQLCYLLANVTAMQIEFFGDRNQIPYTCRIDDFVARHASSLFKYVKIVDDDKSYRCPADVCYLLSQLCDDQGNRLYSKGVYAAKNPRLRTMNVKEINGIADIEFDKDTTYITYTQAAKAELNNAFNIDTVRTVNEIQGATRPHITLVRLDNFENPLYRDTHQFVTAISRHTETFTYLTTPVNVNDTVGGAINSLTTIADCVIAQFGFKQCV</sequence>
<reference evidence="10 11" key="1">
    <citation type="submission" date="2015-04" db="EMBL/GenBank/DDBJ databases">
        <title>Complete genome sequence of a novel Velarivirus infecting areca palm in China.</title>
        <authorList>
            <person name="Yu H."/>
        </authorList>
    </citation>
    <scope>NUCLEOTIDE SEQUENCE [LARGE SCALE GENOMIC DNA]</scope>
    <source>
        <strain evidence="10">APV1_HN</strain>
    </source>
</reference>
<dbReference type="Proteomes" id="UP000201382">
    <property type="component" value="Segment"/>
</dbReference>
<feature type="transmembrane region" description="Helical" evidence="7">
    <location>
        <begin position="1414"/>
        <end position="1438"/>
    </location>
</feature>
<dbReference type="PROSITE" id="PS51657">
    <property type="entry name" value="PSRV_HELICASE"/>
    <property type="match status" value="1"/>
</dbReference>
<dbReference type="GO" id="GO:0075523">
    <property type="term" value="P:viral translational frameshifting"/>
    <property type="evidence" value="ECO:0007669"/>
    <property type="project" value="UniProtKB-KW"/>
</dbReference>
<evidence type="ECO:0000256" key="4">
    <source>
        <dbReference type="ARBA" id="ARBA00022801"/>
    </source>
</evidence>
<evidence type="ECO:0000256" key="5">
    <source>
        <dbReference type="ARBA" id="ARBA00022840"/>
    </source>
</evidence>
<keyword evidence="7" id="KW-0812">Transmembrane</keyword>
<evidence type="ECO:0000259" key="9">
    <source>
        <dbReference type="PROSITE" id="PS51743"/>
    </source>
</evidence>
<dbReference type="PROSITE" id="PS51743">
    <property type="entry name" value="ALPHAVIRUS_MT"/>
    <property type="match status" value="1"/>
</dbReference>
<evidence type="ECO:0000256" key="1">
    <source>
        <dbReference type="ARBA" id="ARBA00022679"/>
    </source>
</evidence>
<dbReference type="InterPro" id="IPR002588">
    <property type="entry name" value="Alphavirus-like_MT_dom"/>
</dbReference>
<evidence type="ECO:0000313" key="11">
    <source>
        <dbReference type="Proteomes" id="UP000201382"/>
    </source>
</evidence>
<evidence type="ECO:0000256" key="2">
    <source>
        <dbReference type="ARBA" id="ARBA00022741"/>
    </source>
</evidence>
<name>A0A0G2UEI4_9CLOS</name>
<dbReference type="SUPFAM" id="SSF52540">
    <property type="entry name" value="P-loop containing nucleoside triphosphate hydrolases"/>
    <property type="match status" value="1"/>
</dbReference>
<keyword evidence="7" id="KW-0472">Membrane</keyword>
<dbReference type="GO" id="GO:0016556">
    <property type="term" value="P:mRNA modification"/>
    <property type="evidence" value="ECO:0007669"/>
    <property type="project" value="InterPro"/>
</dbReference>
<dbReference type="Pfam" id="PF01660">
    <property type="entry name" value="Vmethyltransf"/>
    <property type="match status" value="1"/>
</dbReference>
<dbReference type="GO" id="GO:0006396">
    <property type="term" value="P:RNA processing"/>
    <property type="evidence" value="ECO:0007669"/>
    <property type="project" value="InterPro"/>
</dbReference>
<keyword evidence="11" id="KW-1185">Reference proteome</keyword>
<feature type="domain" description="Alphavirus-like MT" evidence="9">
    <location>
        <begin position="477"/>
        <end position="656"/>
    </location>
</feature>
<feature type="region of interest" description="Disordered" evidence="6">
    <location>
        <begin position="1513"/>
        <end position="1550"/>
    </location>
</feature>
<keyword evidence="7" id="KW-1133">Transmembrane helix</keyword>
<dbReference type="Gene3D" id="3.40.50.300">
    <property type="entry name" value="P-loop containing nucleotide triphosphate hydrolases"/>
    <property type="match status" value="2"/>
</dbReference>
<keyword evidence="5" id="KW-0067">ATP-binding</keyword>
<dbReference type="InterPro" id="IPR027351">
    <property type="entry name" value="(+)RNA_virus_helicase_core_dom"/>
</dbReference>
<dbReference type="GO" id="GO:0005524">
    <property type="term" value="F:ATP binding"/>
    <property type="evidence" value="ECO:0007669"/>
    <property type="project" value="UniProtKB-KW"/>
</dbReference>
<keyword evidence="3" id="KW-0688">Ribosomal frameshifting</keyword>
<keyword evidence="4" id="KW-0378">Hydrolase</keyword>